<reference evidence="4" key="1">
    <citation type="submission" date="2022-08" db="EMBL/GenBank/DDBJ databases">
        <title>Novel sulfate-reducing endosymbionts in the free-living metamonad Anaeramoeba.</title>
        <authorList>
            <person name="Jerlstrom-Hultqvist J."/>
            <person name="Cepicka I."/>
            <person name="Gallot-Lavallee L."/>
            <person name="Salas-Leiva D."/>
            <person name="Curtis B.A."/>
            <person name="Zahonova K."/>
            <person name="Pipaliya S."/>
            <person name="Dacks J."/>
            <person name="Roger A.J."/>
        </authorList>
    </citation>
    <scope>NUCLEOTIDE SEQUENCE</scope>
    <source>
        <strain evidence="4">Schooner1</strain>
    </source>
</reference>
<feature type="compositionally biased region" description="Acidic residues" evidence="2">
    <location>
        <begin position="2340"/>
        <end position="2353"/>
    </location>
</feature>
<evidence type="ECO:0000256" key="2">
    <source>
        <dbReference type="SAM" id="MobiDB-lite"/>
    </source>
</evidence>
<dbReference type="InterPro" id="IPR018200">
    <property type="entry name" value="USP_CS"/>
</dbReference>
<sequence length="3067" mass="364495">MNKRRKNDQSEIKVPVTNFSPQQSDEKEKSDEKEEKETFIKKKYSYFQNKHNILGFVSYENSFLEEINSLPTFRRTIKTLKSQLSRISDPLFNQPLQTLNDYQKGAIKKSLGEIEHDLFLKQNLFLIFEIILRRKFKIDHSSEIQSFFHNSILLVLNDEVDTNPITFSKFLIYVLTPKNYQWDFVKRKLFKDSSLNTERSLYQHPFCFVMVNKKNGDDPNDQLSITEEYESVVHEQFSKTKSIDKEQHPHHRLYSVLDKNDQQTSLNFIKNLQTFGNMGGFTIILNQMGKNEGKKIPTLNEIHNYLLLIGTIEIFLSENFKKDFLPKFIDLIEQQLKFHWCNIEEKLNIKMFYINFQKCIPLLSNLYNAMNLLSGLNNLESKIYLKEQQLCLKFIEFAFNPNKNKIQLNLQIINKEMNVESKLGKGKQIENKKKNKILQLQKNNTKNEIINENKNEIEIEINDEMERENDTVKGKENEKGNKAKGNNKIKQKNSNNYQYLGLKLLNGIIENIEKRQMNSVKKSNSNLKKNATKKLQKQNRREYKELTNDLIEWFQKQETFKLLLTKDLENKIILKLTIKIFLFLTKHNQITIKNLDFLWDFCFQSNLERSTRNSLFEILISLIKVLDIKMIINIKKKIEKIELKNYDFSILKLLNNFTLSILNLLKIEENEFRHLNSNNHHHTQRHRNNKYLYHNNKQSNKNKNMNHINNTGSNKNNLNNLKMKINNKENENKIFEKETKIFTLNQLWNIIQEESKFSQSLSNKAQINLNELLSKKEFSQFRMKYIILCIEKLKKHKSIFLSIGILKNILIKGYGLTLNEKKNNHKKKNYPKTEKQILLNLKNLKRIQQKIQEINKKFDLIDLLINDIKYYFERALEFCTIQYNLTMGINKNKSRRNTKGKGGQMGEMAGISGKKFQNIIDFTTKPFINEHTHFEEINARFNFLDFIIKYGNVYLNEEQLFTLWDYFVLKACSNLERKMLFKWLINCDVQDKNFLVNIQNGVNKNIILKYKIIESLFEKKICNGLNNNLVDLNYFQVFKRFFLLINVKKKALKPQIQNYKKTMKINGKIIRKTILRNTGKFFLMNKKIYFINTLWDIILRSSNIKVINNSIDFLNDIHINISSQLMDRKKYKIYLLFLNNILKKLINYNSLNKNNNCGVDDIGNVNRNNHEDQIIKLIKILRNFIKKYDNVHKKSSLMSLKLTPHKNRFCPVEKNIIIKLVKGKKKIIGNFKLVLHNRIKIKDLKLLICQISKIKNHENLIIKTPSGYLNNYLDDDPVQILNLKKNSIIYIKQLNITNERNKNDSNIDKINQKNNKNDIKKKKVGKKIEGGLKKRRGGEKRENGKKRTGAKGNKDKKILKQKEKNLKKLLKIKNKPKKDRFPAFYLSQLRNFNIFLNLLNGSRKIQIEIWKLIKLLPTNENLLINFSKISPNKKIPFNDHLLNTNSYPIIFEKNNKNNSLIFENNHHENRNNSNSSSSNNNNNNNSNKNKNNQYNNNHFLFNIKNNKEFSIKDLFPKKLNSIELYYCFQILEMMLNVNYENSIEYYEKFQTFKDYDWIKFYIQKNGIDYFINYFDKFNLLLIQLVKKENVMKIYNNNKEKYKYSKKKNDDHNLNNKNKNHFNEKYEFFFKSSALLMKIFKIIISDKSELIKKTRSNNNKNNNRNKIKSKKLNLGFETDEKYSDLDEEEKKKRLEKEFKFGLSDYFLKKLNSIKNLFEDFFEKILNIIQLLIILNENYFLNQILLNQISYLINNSFLILELLYKNKPNLWRNNWNYNFKKFIKICLFKNKNPLICKISTRFLTILIHYNNDEKKKNQLLNNIIKILISFLPNKIETINNSNNVINNKNKDYKNENKNNKKKNKNINNNNMNMNMNNMNTNINTNKNQNKNNKNLKYFYSLLIKLLLLLSNNEFLHFFKLNSQFIDKLIMKLKNYNSTDSTKNMDQNLKGIISVIAVLFREDVPIDMIEYIEEKYQLIKEIFNGCLYCFVSKKKYPQRDQLLPKCKNLQTRNACYTLLLYFVQRSEKNLLILSKLIQKQMKYIRIPKVWGYVPIINQLDKNVGGYVGLRNQGATCYLNSVIQQLFMVPYFSNEIILSNIKRIDKQKTNMNKKDEKIKLTNDEIVLNQLKRLFQKLKQKKLRYYNTMPFCKVFKDIQGKPINVREQQDANEFLNVLFEKIEKGLKKDQIRQNLLNDIFGGCLIHQVICQEKKHISEREEPFFTISLEVKNKHYLRDSLELFIQGDKLTGENQYYCEQCRKKVDALKRCCFKDLPNYLILHLKRFEFDFQTMKNIKLNSYFEFPLNINMEKYTLDYLSNSNQKQNTNQSNHDNDDYNNDHDYNDHDDDDDDVDDDDNDHDHDNIFKDKEEIKIGDYEYELVGVVVHSGSSEFGHYYSYIRENSQIHDGQKMRKENHKSEKRVKNDDHNTNIGDEINYKWNKFNDTRVSSFNIKKLNDATFGNDLVNNSDSSSQQNGFKKKGYNAYMLFYKRKNIILTSRNNNNAFQTTTKTKNEENNENLKKEILNGKNKESELEIENEIEKEENEGGGPLSLVSRTNKLKIDDYKKLSLRLEQFLYNSDYSFFLSNLLEIQKRKHNLESKDNLKNKILLSHIKFATLFALKIVIHSKKKNHIMAWFKDLSSIFSKSYLASHKFLKILSSSKNSILLTKILLECPNVIIKDHFLDVITIAMNSIAKEDKNDYKECINGLITHQNKFNNKNKMEFGENNKIQRMGFKNNENKEKVENKENDDDDDYDDDELRYNNIEIEIESKIIQKPKSILIYFIKKIILRINKNLLKKVNNFQHLFGILLKFAMIGLAEISYLTVSENILDVCSDFLINNYKGIKKLKKLSTKRRGSISRNSFYGNNPYYPSYKQRIIGKSKSKSKFSKQNDFKKQFNPLIELFQLIFMSVKQINRYDMNNNDNNKIEINSVVGKLLPFFKLVLLENIHPEKIYKIILRLSKNNLKISLDFNNIILEILLQNYIEFKQRNFILSLLNGLMELDDSLSIQRIHSLSQNIFEQFNTLKITNLQNLTKIWNNLDLLSKQLPQLELWIQDNSKLRNKITAKFFN</sequence>
<feature type="compositionally biased region" description="Basic and acidic residues" evidence="2">
    <location>
        <begin position="468"/>
        <end position="481"/>
    </location>
</feature>
<name>A0ABQ8YYR3_9EUKA</name>
<dbReference type="GO" id="GO:0016787">
    <property type="term" value="F:hydrolase activity"/>
    <property type="evidence" value="ECO:0007669"/>
    <property type="project" value="UniProtKB-KW"/>
</dbReference>
<feature type="compositionally biased region" description="Basic and acidic residues" evidence="2">
    <location>
        <begin position="24"/>
        <end position="34"/>
    </location>
</feature>
<feature type="region of interest" description="Disordered" evidence="2">
    <location>
        <begin position="1846"/>
        <end position="1868"/>
    </location>
</feature>
<feature type="region of interest" description="Disordered" evidence="2">
    <location>
        <begin position="2731"/>
        <end position="2752"/>
    </location>
</feature>
<feature type="coiled-coil region" evidence="1">
    <location>
        <begin position="435"/>
        <end position="467"/>
    </location>
</feature>
<dbReference type="InterPro" id="IPR050164">
    <property type="entry name" value="Peptidase_C19"/>
</dbReference>
<feature type="compositionally biased region" description="Basic and acidic residues" evidence="2">
    <location>
        <begin position="2327"/>
        <end position="2339"/>
    </location>
</feature>
<feature type="region of interest" description="Disordered" evidence="2">
    <location>
        <begin position="2316"/>
        <end position="2359"/>
    </location>
</feature>
<dbReference type="InterPro" id="IPR001394">
    <property type="entry name" value="Peptidase_C19_UCH"/>
</dbReference>
<keyword evidence="1" id="KW-0175">Coiled coil</keyword>
<dbReference type="Gene3D" id="3.90.70.10">
    <property type="entry name" value="Cysteine proteinases"/>
    <property type="match status" value="1"/>
</dbReference>
<evidence type="ECO:0000313" key="4">
    <source>
        <dbReference type="EMBL" id="KAJ6249785.1"/>
    </source>
</evidence>
<dbReference type="PROSITE" id="PS00972">
    <property type="entry name" value="USP_1"/>
    <property type="match status" value="1"/>
</dbReference>
<dbReference type="InterPro" id="IPR038765">
    <property type="entry name" value="Papain-like_cys_pep_sf"/>
</dbReference>
<feature type="region of interest" description="Disordered" evidence="2">
    <location>
        <begin position="1465"/>
        <end position="1491"/>
    </location>
</feature>
<feature type="compositionally biased region" description="Basic and acidic residues" evidence="2">
    <location>
        <begin position="1846"/>
        <end position="1856"/>
    </location>
</feature>
<feature type="compositionally biased region" description="Basic residues" evidence="2">
    <location>
        <begin position="1333"/>
        <end position="1349"/>
    </location>
</feature>
<feature type="compositionally biased region" description="Basic and acidic residues" evidence="2">
    <location>
        <begin position="2734"/>
        <end position="2743"/>
    </location>
</feature>
<dbReference type="EMBL" id="JAOAOG010000090">
    <property type="protein sequence ID" value="KAJ6249785.1"/>
    <property type="molecule type" value="Genomic_DNA"/>
</dbReference>
<evidence type="ECO:0000259" key="3">
    <source>
        <dbReference type="PROSITE" id="PS50235"/>
    </source>
</evidence>
<feature type="region of interest" description="Disordered" evidence="2">
    <location>
        <begin position="1"/>
        <end position="34"/>
    </location>
</feature>
<accession>A0ABQ8YYR3</accession>
<organism evidence="4 5">
    <name type="scientific">Anaeramoeba flamelloides</name>
    <dbReference type="NCBI Taxonomy" id="1746091"/>
    <lineage>
        <taxon>Eukaryota</taxon>
        <taxon>Metamonada</taxon>
        <taxon>Anaeramoebidae</taxon>
        <taxon>Anaeramoeba</taxon>
    </lineage>
</organism>
<dbReference type="Pfam" id="PF00443">
    <property type="entry name" value="UCH"/>
    <property type="match status" value="1"/>
</dbReference>
<dbReference type="InterPro" id="IPR028889">
    <property type="entry name" value="USP"/>
</dbReference>
<feature type="coiled-coil region" evidence="1">
    <location>
        <begin position="2506"/>
        <end position="2538"/>
    </location>
</feature>
<feature type="domain" description="USP" evidence="3">
    <location>
        <begin position="2064"/>
        <end position="2488"/>
    </location>
</feature>
<keyword evidence="4" id="KW-0378">Hydrolase</keyword>
<protein>
    <submittedName>
        <fullName evidence="4">Ubiquitin carboxyl-terminal hydrolase faf-x-related</fullName>
    </submittedName>
</protein>
<feature type="coiled-coil region" evidence="1">
    <location>
        <begin position="2100"/>
        <end position="2136"/>
    </location>
</feature>
<feature type="region of interest" description="Disordered" evidence="2">
    <location>
        <begin position="468"/>
        <end position="489"/>
    </location>
</feature>
<comment type="caution">
    <text evidence="4">The sequence shown here is derived from an EMBL/GenBank/DDBJ whole genome shotgun (WGS) entry which is preliminary data.</text>
</comment>
<keyword evidence="5" id="KW-1185">Reference proteome</keyword>
<evidence type="ECO:0000313" key="5">
    <source>
        <dbReference type="Proteomes" id="UP001150062"/>
    </source>
</evidence>
<gene>
    <name evidence="4" type="ORF">M0813_16464</name>
</gene>
<dbReference type="PROSITE" id="PS50235">
    <property type="entry name" value="USP_3"/>
    <property type="match status" value="1"/>
</dbReference>
<dbReference type="SUPFAM" id="SSF54001">
    <property type="entry name" value="Cysteine proteinases"/>
    <property type="match status" value="1"/>
</dbReference>
<feature type="compositionally biased region" description="Low complexity" evidence="2">
    <location>
        <begin position="1471"/>
        <end position="1491"/>
    </location>
</feature>
<dbReference type="PROSITE" id="PS00973">
    <property type="entry name" value="USP_2"/>
    <property type="match status" value="1"/>
</dbReference>
<evidence type="ECO:0000256" key="1">
    <source>
        <dbReference type="SAM" id="Coils"/>
    </source>
</evidence>
<dbReference type="PANTHER" id="PTHR24006:SF827">
    <property type="entry name" value="UBIQUITIN CARBOXYL-TERMINAL HYDROLASE 34"/>
    <property type="match status" value="1"/>
</dbReference>
<dbReference type="PANTHER" id="PTHR24006">
    <property type="entry name" value="UBIQUITIN CARBOXYL-TERMINAL HYDROLASE"/>
    <property type="match status" value="1"/>
</dbReference>
<proteinExistence type="predicted"/>
<dbReference type="Proteomes" id="UP001150062">
    <property type="component" value="Unassembled WGS sequence"/>
</dbReference>
<feature type="compositionally biased region" description="Low complexity" evidence="2">
    <location>
        <begin position="2316"/>
        <end position="2326"/>
    </location>
</feature>
<feature type="region of interest" description="Disordered" evidence="2">
    <location>
        <begin position="1325"/>
        <end position="1356"/>
    </location>
</feature>